<protein>
    <submittedName>
        <fullName evidence="1">Uncharacterized protein</fullName>
    </submittedName>
</protein>
<accession>S5Z0T8</accession>
<dbReference type="HOGENOM" id="CLU_1110568_0_0_5"/>
<evidence type="ECO:0000313" key="1">
    <source>
        <dbReference type="EMBL" id="AGT11041.1"/>
    </source>
</evidence>
<reference evidence="1 2" key="1">
    <citation type="journal article" date="2014" name="BMC Genomics">
        <title>Architecture and functions of a multipartite genome of the methylotrophic bacterium Paracoccus aminophilus JCM 7686, containing primary and secondary chromids.</title>
        <authorList>
            <person name="Dziewit L."/>
            <person name="Czarnecki J."/>
            <person name="Wibberg D."/>
            <person name="Radlinska M."/>
            <person name="Mrozek P."/>
            <person name="Szymczak M."/>
            <person name="Schluter A."/>
            <person name="Puhler A."/>
            <person name="Bartosik D."/>
        </authorList>
    </citation>
    <scope>NUCLEOTIDE SEQUENCE [LARGE SCALE GENOMIC DNA]</scope>
    <source>
        <strain evidence="1">JCM 7686</strain>
        <plasmid evidence="2">Plasmid pAMI4</plasmid>
    </source>
</reference>
<dbReference type="AlphaFoldDB" id="S5Z0T8"/>
<keyword evidence="1" id="KW-0614">Plasmid</keyword>
<dbReference type="Proteomes" id="UP000015480">
    <property type="component" value="Plasmid pAMI4"/>
</dbReference>
<evidence type="ECO:0000313" key="2">
    <source>
        <dbReference type="Proteomes" id="UP000015480"/>
    </source>
</evidence>
<name>S5Z0T8_PARAH</name>
<sequence>MITFTLLPQISPAETVELARMLLVRKLMPEDRRGTLSPMINAPLAQSVILQPAIPLLLADWLPRLKHQFSEEMADASANPSLRGHLYGMQDEGARQNLIYQYFLPFQAHKKPDTSSADTISAAFDAQAAAATMTLDLGPLYPATPENGAIRLPVPFLGMIFDQILVGRHSHLYLETRRRGKTNAAASDAVIHVWMDVMAATDAALTQPPFRARRLKQRDFAQSFAYTQMMELGFSRDDMIEALTPWELVD</sequence>
<proteinExistence type="predicted"/>
<organism evidence="1 2">
    <name type="scientific">Paracoccus aminophilus JCM 7686</name>
    <dbReference type="NCBI Taxonomy" id="1367847"/>
    <lineage>
        <taxon>Bacteria</taxon>
        <taxon>Pseudomonadati</taxon>
        <taxon>Pseudomonadota</taxon>
        <taxon>Alphaproteobacteria</taxon>
        <taxon>Rhodobacterales</taxon>
        <taxon>Paracoccaceae</taxon>
        <taxon>Paracoccus</taxon>
    </lineage>
</organism>
<dbReference type="KEGG" id="pami:JCM7686_pAMI4p355"/>
<keyword evidence="2" id="KW-1185">Reference proteome</keyword>
<gene>
    <name evidence="1" type="ORF">JCM7686_pAMI4p355</name>
</gene>
<geneLocation type="plasmid" evidence="1 2">
    <name>pAMI4</name>
</geneLocation>
<dbReference type="EMBL" id="CP006652">
    <property type="protein sequence ID" value="AGT11041.1"/>
    <property type="molecule type" value="Genomic_DNA"/>
</dbReference>